<name>A0A5B7K4H8_PORTR</name>
<protein>
    <submittedName>
        <fullName evidence="2">Uncharacterized protein</fullName>
    </submittedName>
</protein>
<reference evidence="2 3" key="1">
    <citation type="submission" date="2019-05" db="EMBL/GenBank/DDBJ databases">
        <title>Another draft genome of Portunus trituberculatus and its Hox gene families provides insights of decapod evolution.</title>
        <authorList>
            <person name="Jeong J.-H."/>
            <person name="Song I."/>
            <person name="Kim S."/>
            <person name="Choi T."/>
            <person name="Kim D."/>
            <person name="Ryu S."/>
            <person name="Kim W."/>
        </authorList>
    </citation>
    <scope>NUCLEOTIDE SEQUENCE [LARGE SCALE GENOMIC DNA]</scope>
    <source>
        <tissue evidence="2">Muscle</tissue>
    </source>
</reference>
<dbReference type="EMBL" id="VSRR010145056">
    <property type="protein sequence ID" value="MPD05242.1"/>
    <property type="molecule type" value="Genomic_DNA"/>
</dbReference>
<dbReference type="Proteomes" id="UP000324222">
    <property type="component" value="Unassembled WGS sequence"/>
</dbReference>
<evidence type="ECO:0000256" key="1">
    <source>
        <dbReference type="SAM" id="MobiDB-lite"/>
    </source>
</evidence>
<keyword evidence="3" id="KW-1185">Reference proteome</keyword>
<evidence type="ECO:0000313" key="3">
    <source>
        <dbReference type="Proteomes" id="UP000324222"/>
    </source>
</evidence>
<accession>A0A5B7K4H8</accession>
<proteinExistence type="predicted"/>
<feature type="region of interest" description="Disordered" evidence="1">
    <location>
        <begin position="28"/>
        <end position="96"/>
    </location>
</feature>
<evidence type="ECO:0000313" key="2">
    <source>
        <dbReference type="EMBL" id="MPD05242.1"/>
    </source>
</evidence>
<gene>
    <name evidence="2" type="ORF">E2C01_100973</name>
</gene>
<sequence length="96" mass="10816">MHLTAALSPSHTYWTQCCLSVPQSERTQGKAYPLAKEKKKSYSGAQFHHEECRSARHKHFPSQPGPPNSSQPGKDTEWLQGMRRPTTKLISALTIK</sequence>
<dbReference type="AlphaFoldDB" id="A0A5B7K4H8"/>
<organism evidence="2 3">
    <name type="scientific">Portunus trituberculatus</name>
    <name type="common">Swimming crab</name>
    <name type="synonym">Neptunus trituberculatus</name>
    <dbReference type="NCBI Taxonomy" id="210409"/>
    <lineage>
        <taxon>Eukaryota</taxon>
        <taxon>Metazoa</taxon>
        <taxon>Ecdysozoa</taxon>
        <taxon>Arthropoda</taxon>
        <taxon>Crustacea</taxon>
        <taxon>Multicrustacea</taxon>
        <taxon>Malacostraca</taxon>
        <taxon>Eumalacostraca</taxon>
        <taxon>Eucarida</taxon>
        <taxon>Decapoda</taxon>
        <taxon>Pleocyemata</taxon>
        <taxon>Brachyura</taxon>
        <taxon>Eubrachyura</taxon>
        <taxon>Portunoidea</taxon>
        <taxon>Portunidae</taxon>
        <taxon>Portuninae</taxon>
        <taxon>Portunus</taxon>
    </lineage>
</organism>
<comment type="caution">
    <text evidence="2">The sequence shown here is derived from an EMBL/GenBank/DDBJ whole genome shotgun (WGS) entry which is preliminary data.</text>
</comment>